<feature type="domain" description="Lipoyl-binding" evidence="2">
    <location>
        <begin position="42"/>
        <end position="117"/>
    </location>
</feature>
<dbReference type="InterPro" id="IPR001882">
    <property type="entry name" value="Biotin_BS"/>
</dbReference>
<dbReference type="InterPro" id="IPR050709">
    <property type="entry name" value="Biotin_Carboxyl_Carrier/Decarb"/>
</dbReference>
<dbReference type="Pfam" id="PF00364">
    <property type="entry name" value="Biotin_lipoyl"/>
    <property type="match status" value="1"/>
</dbReference>
<dbReference type="Gene3D" id="2.40.50.100">
    <property type="match status" value="1"/>
</dbReference>
<dbReference type="CDD" id="cd06850">
    <property type="entry name" value="biotinyl_domain"/>
    <property type="match status" value="1"/>
</dbReference>
<proteinExistence type="predicted"/>
<name>A0A1J0VIM2_9GAMM</name>
<dbReference type="InterPro" id="IPR011053">
    <property type="entry name" value="Single_hybrid_motif"/>
</dbReference>
<dbReference type="InterPro" id="IPR000089">
    <property type="entry name" value="Biotin_lipoyl"/>
</dbReference>
<dbReference type="PANTHER" id="PTHR45266">
    <property type="entry name" value="OXALOACETATE DECARBOXYLASE ALPHA CHAIN"/>
    <property type="match status" value="1"/>
</dbReference>
<dbReference type="PROSITE" id="PS00188">
    <property type="entry name" value="BIOTIN"/>
    <property type="match status" value="1"/>
</dbReference>
<dbReference type="EMBL" id="CP018139">
    <property type="protein sequence ID" value="APE31883.1"/>
    <property type="molecule type" value="Genomic_DNA"/>
</dbReference>
<keyword evidence="4" id="KW-1185">Reference proteome</keyword>
<dbReference type="Proteomes" id="UP000181985">
    <property type="component" value="Chromosome"/>
</dbReference>
<evidence type="ECO:0000313" key="4">
    <source>
        <dbReference type="Proteomes" id="UP000181985"/>
    </source>
</evidence>
<evidence type="ECO:0000313" key="3">
    <source>
        <dbReference type="EMBL" id="APE31883.1"/>
    </source>
</evidence>
<sequence>MSDNAHPSSDADVYTITLNGKQYVVEVRDGGEPAGASPPAPAAPAAASGEAITAPLAGNIFKVNVRPGDAVEDGDVVTILEAMKMETEVRASSAGTVSAVKVSEGDSVAVGDVLIEL</sequence>
<dbReference type="KEGG" id="hsi:BOX17_13530"/>
<gene>
    <name evidence="3" type="ORF">BOX17_13530</name>
</gene>
<accession>A0A1J0VIM2</accession>
<evidence type="ECO:0000259" key="2">
    <source>
        <dbReference type="PROSITE" id="PS50968"/>
    </source>
</evidence>
<dbReference type="OrthoDB" id="9760256at2"/>
<evidence type="ECO:0000256" key="1">
    <source>
        <dbReference type="ARBA" id="ARBA00023267"/>
    </source>
</evidence>
<dbReference type="AlphaFoldDB" id="A0A1J0VIM2"/>
<dbReference type="PROSITE" id="PS50968">
    <property type="entry name" value="BIOTINYL_LIPOYL"/>
    <property type="match status" value="1"/>
</dbReference>
<dbReference type="SUPFAM" id="SSF51230">
    <property type="entry name" value="Single hybrid motif"/>
    <property type="match status" value="1"/>
</dbReference>
<dbReference type="PANTHER" id="PTHR45266:SF3">
    <property type="entry name" value="OXALOACETATE DECARBOXYLASE ALPHA CHAIN"/>
    <property type="match status" value="1"/>
</dbReference>
<dbReference type="FunFam" id="2.40.50.100:FF:000003">
    <property type="entry name" value="Acetyl-CoA carboxylase biotin carboxyl carrier protein"/>
    <property type="match status" value="1"/>
</dbReference>
<keyword evidence="1" id="KW-0092">Biotin</keyword>
<reference evidence="4" key="1">
    <citation type="submission" date="2016-11" db="EMBL/GenBank/DDBJ databases">
        <title>Halolamina sediminis sp. nov., an extremely halophilic archaeon isolated from solar salt.</title>
        <authorList>
            <person name="Koh H.-W."/>
            <person name="Rani S."/>
            <person name="Park S.-J."/>
        </authorList>
    </citation>
    <scope>NUCLEOTIDE SEQUENCE [LARGE SCALE GENOMIC DNA]</scope>
    <source>
        <strain evidence="4">Hb3</strain>
    </source>
</reference>
<organism evidence="3 4">
    <name type="scientific">Halomonas aestuarii</name>
    <dbReference type="NCBI Taxonomy" id="1897729"/>
    <lineage>
        <taxon>Bacteria</taxon>
        <taxon>Pseudomonadati</taxon>
        <taxon>Pseudomonadota</taxon>
        <taxon>Gammaproteobacteria</taxon>
        <taxon>Oceanospirillales</taxon>
        <taxon>Halomonadaceae</taxon>
        <taxon>Halomonas</taxon>
    </lineage>
</organism>
<protein>
    <recommendedName>
        <fullName evidence="2">Lipoyl-binding domain-containing protein</fullName>
    </recommendedName>
</protein>